<evidence type="ECO:0000313" key="1">
    <source>
        <dbReference type="EMBL" id="MFC3937585.1"/>
    </source>
</evidence>
<dbReference type="EMBL" id="JBHSAJ010000068">
    <property type="protein sequence ID" value="MFC3937585.1"/>
    <property type="molecule type" value="Genomic_DNA"/>
</dbReference>
<keyword evidence="2" id="KW-1185">Reference proteome</keyword>
<dbReference type="RefSeq" id="WP_158603296.1">
    <property type="nucleotide sequence ID" value="NZ_CP183985.1"/>
</dbReference>
<reference evidence="2" key="1">
    <citation type="journal article" date="2019" name="Int. J. Syst. Evol. Microbiol.">
        <title>The Global Catalogue of Microorganisms (GCM) 10K type strain sequencing project: providing services to taxonomists for standard genome sequencing and annotation.</title>
        <authorList>
            <consortium name="The Broad Institute Genomics Platform"/>
            <consortium name="The Broad Institute Genome Sequencing Center for Infectious Disease"/>
            <person name="Wu L."/>
            <person name="Ma J."/>
        </authorList>
    </citation>
    <scope>NUCLEOTIDE SEQUENCE [LARGE SCALE GENOMIC DNA]</scope>
    <source>
        <strain evidence="2">CCUG 2113</strain>
    </source>
</reference>
<comment type="caution">
    <text evidence="1">The sequence shown here is derived from an EMBL/GenBank/DDBJ whole genome shotgun (WGS) entry which is preliminary data.</text>
</comment>
<gene>
    <name evidence="1" type="ORF">ACFOW3_23425</name>
</gene>
<protein>
    <submittedName>
        <fullName evidence="1">Uncharacterized protein</fullName>
    </submittedName>
</protein>
<evidence type="ECO:0000313" key="2">
    <source>
        <dbReference type="Proteomes" id="UP001595693"/>
    </source>
</evidence>
<dbReference type="Proteomes" id="UP001595693">
    <property type="component" value="Unassembled WGS sequence"/>
</dbReference>
<accession>A0ABV8DHX0</accession>
<name>A0ABV8DHX0_9BURK</name>
<organism evidence="1 2">
    <name type="scientific">Acidovorax facilis</name>
    <dbReference type="NCBI Taxonomy" id="12917"/>
    <lineage>
        <taxon>Bacteria</taxon>
        <taxon>Pseudomonadati</taxon>
        <taxon>Pseudomonadota</taxon>
        <taxon>Betaproteobacteria</taxon>
        <taxon>Burkholderiales</taxon>
        <taxon>Comamonadaceae</taxon>
        <taxon>Acidovorax</taxon>
    </lineage>
</organism>
<proteinExistence type="predicted"/>
<sequence length="54" mass="5914">MDFYTTPTTTSSAAVRCGAGRSRVHGDGDFSIAMDRFVSTADRKCSLQIDPRRT</sequence>